<keyword evidence="1" id="KW-0732">Signal</keyword>
<proteinExistence type="predicted"/>
<name>A0A8J7C6E6_9CYAN</name>
<dbReference type="RefSeq" id="WP_190830931.1">
    <property type="nucleotide sequence ID" value="NZ_CAWPPI010000067.1"/>
</dbReference>
<feature type="signal peptide" evidence="1">
    <location>
        <begin position="1"/>
        <end position="24"/>
    </location>
</feature>
<dbReference type="EMBL" id="JACXAE010000067">
    <property type="protein sequence ID" value="MBD2774209.1"/>
    <property type="molecule type" value="Genomic_DNA"/>
</dbReference>
<dbReference type="AlphaFoldDB" id="A0A8J7C6E6"/>
<dbReference type="Proteomes" id="UP000629098">
    <property type="component" value="Unassembled WGS sequence"/>
</dbReference>
<feature type="chain" id="PRO_5035268777" description="PEP-CTERM protein-sorting domain-containing protein" evidence="1">
    <location>
        <begin position="25"/>
        <end position="215"/>
    </location>
</feature>
<accession>A0A8J7C6E6</accession>
<evidence type="ECO:0008006" key="4">
    <source>
        <dbReference type="Google" id="ProtNLM"/>
    </source>
</evidence>
<keyword evidence="3" id="KW-1185">Reference proteome</keyword>
<reference evidence="2" key="1">
    <citation type="submission" date="2020-09" db="EMBL/GenBank/DDBJ databases">
        <title>Iningainema tapete sp. nov. (Scytonemataceae, Cyanobacteria) from greenhouses in central Florida (USA) produces two types of nodularin with biosynthetic potential for microcystin-LR and anabaenopeptins.</title>
        <authorList>
            <person name="Berthold D.E."/>
            <person name="Lefler F.W."/>
            <person name="Huang I.-S."/>
            <person name="Abdulla H."/>
            <person name="Zimba P.V."/>
            <person name="Laughinghouse H.D. IV."/>
        </authorList>
    </citation>
    <scope>NUCLEOTIDE SEQUENCE</scope>
    <source>
        <strain evidence="2">BLCCT55</strain>
    </source>
</reference>
<comment type="caution">
    <text evidence="2">The sequence shown here is derived from an EMBL/GenBank/DDBJ whole genome shotgun (WGS) entry which is preliminary data.</text>
</comment>
<evidence type="ECO:0000256" key="1">
    <source>
        <dbReference type="SAM" id="SignalP"/>
    </source>
</evidence>
<evidence type="ECO:0000313" key="3">
    <source>
        <dbReference type="Proteomes" id="UP000629098"/>
    </source>
</evidence>
<sequence>MLRRSHTAWLVPLALTFVSICSSAARATAQTIYPFLGNYTTVVKITPISGNVSQVVETGFSLDAQYGLNQYDGLTYSVADANGNLTINNDPEVFGLTGYPLGYITFGSGTNKVFGLGDASASVDLANLTAKGGGVVNITGGEGIFENATGTLLYSEEDIVTLGDIITLNGKAVVSGSIEVPQQVPEPGNTATLVGIGAIGSALMLRRYRNFSIVK</sequence>
<gene>
    <name evidence="2" type="ORF">ICL16_19560</name>
</gene>
<protein>
    <recommendedName>
        <fullName evidence="4">PEP-CTERM protein-sorting domain-containing protein</fullName>
    </recommendedName>
</protein>
<organism evidence="2 3">
    <name type="scientific">Iningainema tapete BLCC-T55</name>
    <dbReference type="NCBI Taxonomy" id="2748662"/>
    <lineage>
        <taxon>Bacteria</taxon>
        <taxon>Bacillati</taxon>
        <taxon>Cyanobacteriota</taxon>
        <taxon>Cyanophyceae</taxon>
        <taxon>Nostocales</taxon>
        <taxon>Scytonemataceae</taxon>
        <taxon>Iningainema tapete</taxon>
    </lineage>
</organism>
<evidence type="ECO:0000313" key="2">
    <source>
        <dbReference type="EMBL" id="MBD2774209.1"/>
    </source>
</evidence>